<sequence>MNLSGCYSLENKENLYQVLKPASASTHRTFGQDITNLILRPHDSDKIDSQDPQRLGYYAHEIFAYLHKVENNFQANFGYLKAQFEINESMRSILIDWVIEVHLKFKLMPETLFLTVNIIDRFCEAAIVSRHNYQLLAISALLIACKYEEITVPDIKSLSFISDHTYSQKEILAMEGSILRALHFNVTVTTPFRFLERYARLIHMDNLAFNLAHYTIELSLMDYKMLKYSPSQIAASSIYLTNKLYNNDSAWPQILIEESPYNDTDLRACAKELCLNLQGSRQSPFQALFKKFSLPRFCEVAKMVF</sequence>
<dbReference type="InterPro" id="IPR013763">
    <property type="entry name" value="Cyclin-like_dom"/>
</dbReference>
<evidence type="ECO:0000259" key="6">
    <source>
        <dbReference type="SMART" id="SM01332"/>
    </source>
</evidence>
<dbReference type="InterPro" id="IPR004367">
    <property type="entry name" value="Cyclin_C-dom"/>
</dbReference>
<dbReference type="GO" id="GO:0044772">
    <property type="term" value="P:mitotic cell cycle phase transition"/>
    <property type="evidence" value="ECO:0007669"/>
    <property type="project" value="InterPro"/>
</dbReference>
<dbReference type="SMART" id="SM01332">
    <property type="entry name" value="Cyclin_C"/>
    <property type="match status" value="1"/>
</dbReference>
<dbReference type="EMBL" id="CAJZBQ010000040">
    <property type="protein sequence ID" value="CAG9326536.1"/>
    <property type="molecule type" value="Genomic_DNA"/>
</dbReference>
<dbReference type="Proteomes" id="UP001162131">
    <property type="component" value="Unassembled WGS sequence"/>
</dbReference>
<evidence type="ECO:0000313" key="7">
    <source>
        <dbReference type="EMBL" id="CAG9326536.1"/>
    </source>
</evidence>
<keyword evidence="1" id="KW-0132">Cell division</keyword>
<dbReference type="PIRSF" id="PIRSF001771">
    <property type="entry name" value="Cyclin_A_B_D_E"/>
    <property type="match status" value="1"/>
</dbReference>
<evidence type="ECO:0000256" key="2">
    <source>
        <dbReference type="ARBA" id="ARBA00023127"/>
    </source>
</evidence>
<evidence type="ECO:0008006" key="9">
    <source>
        <dbReference type="Google" id="ProtNLM"/>
    </source>
</evidence>
<dbReference type="PROSITE" id="PS00292">
    <property type="entry name" value="CYCLINS"/>
    <property type="match status" value="1"/>
</dbReference>
<dbReference type="SMART" id="SM00385">
    <property type="entry name" value="CYCLIN"/>
    <property type="match status" value="2"/>
</dbReference>
<evidence type="ECO:0000256" key="4">
    <source>
        <dbReference type="RuleBase" id="RU000383"/>
    </source>
</evidence>
<gene>
    <name evidence="7" type="ORF">BSTOLATCC_MIC40961</name>
</gene>
<dbReference type="Gene3D" id="1.10.472.10">
    <property type="entry name" value="Cyclin-like"/>
    <property type="match status" value="2"/>
</dbReference>
<evidence type="ECO:0000256" key="3">
    <source>
        <dbReference type="ARBA" id="ARBA00023306"/>
    </source>
</evidence>
<dbReference type="GO" id="GO:0051301">
    <property type="term" value="P:cell division"/>
    <property type="evidence" value="ECO:0007669"/>
    <property type="project" value="UniProtKB-KW"/>
</dbReference>
<dbReference type="Pfam" id="PF00134">
    <property type="entry name" value="Cyclin_N"/>
    <property type="match status" value="1"/>
</dbReference>
<dbReference type="CDD" id="cd20537">
    <property type="entry name" value="CYCLIN_CCNO-like_rpt2"/>
    <property type="match status" value="1"/>
</dbReference>
<dbReference type="Pfam" id="PF02984">
    <property type="entry name" value="Cyclin_C"/>
    <property type="match status" value="1"/>
</dbReference>
<dbReference type="InterPro" id="IPR006671">
    <property type="entry name" value="Cyclin_N"/>
</dbReference>
<keyword evidence="2 4" id="KW-0195">Cyclin</keyword>
<reference evidence="7" key="1">
    <citation type="submission" date="2021-09" db="EMBL/GenBank/DDBJ databases">
        <authorList>
            <consortium name="AG Swart"/>
            <person name="Singh M."/>
            <person name="Singh A."/>
            <person name="Seah K."/>
            <person name="Emmerich C."/>
        </authorList>
    </citation>
    <scope>NUCLEOTIDE SEQUENCE</scope>
    <source>
        <strain evidence="7">ATCC30299</strain>
    </source>
</reference>
<evidence type="ECO:0000256" key="1">
    <source>
        <dbReference type="ARBA" id="ARBA00022618"/>
    </source>
</evidence>
<dbReference type="PANTHER" id="PTHR10177">
    <property type="entry name" value="CYCLINS"/>
    <property type="match status" value="1"/>
</dbReference>
<comment type="caution">
    <text evidence="7">The sequence shown here is derived from an EMBL/GenBank/DDBJ whole genome shotgun (WGS) entry which is preliminary data.</text>
</comment>
<keyword evidence="3" id="KW-0131">Cell cycle</keyword>
<dbReference type="SUPFAM" id="SSF47954">
    <property type="entry name" value="Cyclin-like"/>
    <property type="match status" value="2"/>
</dbReference>
<proteinExistence type="inferred from homology"/>
<feature type="domain" description="Cyclin-like" evidence="5">
    <location>
        <begin position="193"/>
        <end position="275"/>
    </location>
</feature>
<dbReference type="FunFam" id="1.10.472.10:FF:000001">
    <property type="entry name" value="G2/mitotic-specific cyclin"/>
    <property type="match status" value="1"/>
</dbReference>
<feature type="domain" description="Cyclin-like" evidence="5">
    <location>
        <begin position="96"/>
        <end position="180"/>
    </location>
</feature>
<comment type="similarity">
    <text evidence="4">Belongs to the cyclin family.</text>
</comment>
<feature type="domain" description="Cyclin C-terminal" evidence="6">
    <location>
        <begin position="189"/>
        <end position="305"/>
    </location>
</feature>
<dbReference type="GO" id="GO:0016538">
    <property type="term" value="F:cyclin-dependent protein serine/threonine kinase regulator activity"/>
    <property type="evidence" value="ECO:0007669"/>
    <property type="project" value="InterPro"/>
</dbReference>
<keyword evidence="8" id="KW-1185">Reference proteome</keyword>
<dbReference type="InterPro" id="IPR048258">
    <property type="entry name" value="Cyclins_cyclin-box"/>
</dbReference>
<dbReference type="AlphaFoldDB" id="A0AAU9K061"/>
<accession>A0AAU9K061</accession>
<dbReference type="InterPro" id="IPR039361">
    <property type="entry name" value="Cyclin"/>
</dbReference>
<dbReference type="InterPro" id="IPR036915">
    <property type="entry name" value="Cyclin-like_sf"/>
</dbReference>
<protein>
    <recommendedName>
        <fullName evidence="9">Cyclin N-terminal domain-containing protein</fullName>
    </recommendedName>
</protein>
<name>A0AAU9K061_9CILI</name>
<evidence type="ECO:0000259" key="5">
    <source>
        <dbReference type="SMART" id="SM00385"/>
    </source>
</evidence>
<dbReference type="CDD" id="cd20507">
    <property type="entry name" value="CYCLIN_CCNB1-like_rpt1"/>
    <property type="match status" value="1"/>
</dbReference>
<organism evidence="7 8">
    <name type="scientific">Blepharisma stoltei</name>
    <dbReference type="NCBI Taxonomy" id="1481888"/>
    <lineage>
        <taxon>Eukaryota</taxon>
        <taxon>Sar</taxon>
        <taxon>Alveolata</taxon>
        <taxon>Ciliophora</taxon>
        <taxon>Postciliodesmatophora</taxon>
        <taxon>Heterotrichea</taxon>
        <taxon>Heterotrichida</taxon>
        <taxon>Blepharismidae</taxon>
        <taxon>Blepharisma</taxon>
    </lineage>
</organism>
<dbReference type="InterPro" id="IPR046965">
    <property type="entry name" value="Cyclin_A/B-like"/>
</dbReference>
<evidence type="ECO:0000313" key="8">
    <source>
        <dbReference type="Proteomes" id="UP001162131"/>
    </source>
</evidence>